<dbReference type="Proteomes" id="UP000595140">
    <property type="component" value="Unassembled WGS sequence"/>
</dbReference>
<reference evidence="7 8" key="1">
    <citation type="submission" date="2018-04" db="EMBL/GenBank/DDBJ databases">
        <authorList>
            <person name="Vogel A."/>
        </authorList>
    </citation>
    <scope>NUCLEOTIDE SEQUENCE [LARGE SCALE GENOMIC DNA]</scope>
</reference>
<evidence type="ECO:0000259" key="6">
    <source>
        <dbReference type="PROSITE" id="PS50942"/>
    </source>
</evidence>
<evidence type="ECO:0000313" key="8">
    <source>
        <dbReference type="Proteomes" id="UP000595140"/>
    </source>
</evidence>
<keyword evidence="5" id="KW-0968">Cytoplasmic vesicle</keyword>
<dbReference type="Pfam" id="PF01417">
    <property type="entry name" value="ENTH"/>
    <property type="match status" value="1"/>
</dbReference>
<dbReference type="InterPro" id="IPR013809">
    <property type="entry name" value="ENTH"/>
</dbReference>
<dbReference type="AlphaFoldDB" id="A0A484N2N2"/>
<dbReference type="GO" id="GO:0005543">
    <property type="term" value="F:phospholipid binding"/>
    <property type="evidence" value="ECO:0007669"/>
    <property type="project" value="TreeGrafter"/>
</dbReference>
<proteinExistence type="inferred from homology"/>
<keyword evidence="4" id="KW-0333">Golgi apparatus</keyword>
<dbReference type="PROSITE" id="PS50942">
    <property type="entry name" value="ENTH"/>
    <property type="match status" value="1"/>
</dbReference>
<keyword evidence="8" id="KW-1185">Reference proteome</keyword>
<dbReference type="OrthoDB" id="4033880at2759"/>
<evidence type="ECO:0000256" key="5">
    <source>
        <dbReference type="ARBA" id="ARBA00023329"/>
    </source>
</evidence>
<name>A0A484N2N2_9ASTE</name>
<organism evidence="7 8">
    <name type="scientific">Cuscuta campestris</name>
    <dbReference type="NCBI Taxonomy" id="132261"/>
    <lineage>
        <taxon>Eukaryota</taxon>
        <taxon>Viridiplantae</taxon>
        <taxon>Streptophyta</taxon>
        <taxon>Embryophyta</taxon>
        <taxon>Tracheophyta</taxon>
        <taxon>Spermatophyta</taxon>
        <taxon>Magnoliopsida</taxon>
        <taxon>eudicotyledons</taxon>
        <taxon>Gunneridae</taxon>
        <taxon>Pentapetalae</taxon>
        <taxon>asterids</taxon>
        <taxon>lamiids</taxon>
        <taxon>Solanales</taxon>
        <taxon>Convolvulaceae</taxon>
        <taxon>Cuscuteae</taxon>
        <taxon>Cuscuta</taxon>
        <taxon>Cuscuta subgen. Grammica</taxon>
        <taxon>Cuscuta sect. Cleistogrammica</taxon>
    </lineage>
</organism>
<evidence type="ECO:0000256" key="1">
    <source>
        <dbReference type="ARBA" id="ARBA00004132"/>
    </source>
</evidence>
<evidence type="ECO:0000256" key="2">
    <source>
        <dbReference type="ARBA" id="ARBA00004555"/>
    </source>
</evidence>
<feature type="domain" description="ENTH" evidence="6">
    <location>
        <begin position="1"/>
        <end position="105"/>
    </location>
</feature>
<dbReference type="FunFam" id="1.25.40.90:FF:000006">
    <property type="entry name" value="Clathrin interactor 1"/>
    <property type="match status" value="1"/>
</dbReference>
<dbReference type="GO" id="GO:0005794">
    <property type="term" value="C:Golgi apparatus"/>
    <property type="evidence" value="ECO:0007669"/>
    <property type="project" value="UniProtKB-SubCell"/>
</dbReference>
<dbReference type="PANTHER" id="PTHR12276">
    <property type="entry name" value="EPSIN/ENT-RELATED"/>
    <property type="match status" value="1"/>
</dbReference>
<dbReference type="GO" id="GO:0005886">
    <property type="term" value="C:plasma membrane"/>
    <property type="evidence" value="ECO:0007669"/>
    <property type="project" value="TreeGrafter"/>
</dbReference>
<dbReference type="InterPro" id="IPR008942">
    <property type="entry name" value="ENTH_VHS"/>
</dbReference>
<sequence length="119" mass="13783">MAEIAQATKKFSECSIAMNVLWTRLKEIDKNWRYVYKALVVLEYLVAHGSERAVDDIVEHTYHISSLTKFEYVEPNGKDVGINVRKKAEHIVSLLNDKDRIQEVRDKASANRENQDLHP</sequence>
<dbReference type="PANTHER" id="PTHR12276:SF45">
    <property type="entry name" value="CLATHRIN INTERACTOR 1"/>
    <property type="match status" value="1"/>
</dbReference>
<dbReference type="EMBL" id="OOIL02005599">
    <property type="protein sequence ID" value="VFQ95373.1"/>
    <property type="molecule type" value="Genomic_DNA"/>
</dbReference>
<dbReference type="SMART" id="SM00273">
    <property type="entry name" value="ENTH"/>
    <property type="match status" value="1"/>
</dbReference>
<dbReference type="Gene3D" id="1.25.40.90">
    <property type="match status" value="1"/>
</dbReference>
<dbReference type="GO" id="GO:0006897">
    <property type="term" value="P:endocytosis"/>
    <property type="evidence" value="ECO:0007669"/>
    <property type="project" value="TreeGrafter"/>
</dbReference>
<protein>
    <recommendedName>
        <fullName evidence="6">ENTH domain-containing protein</fullName>
    </recommendedName>
</protein>
<evidence type="ECO:0000256" key="3">
    <source>
        <dbReference type="ARBA" id="ARBA00010130"/>
    </source>
</evidence>
<comment type="subcellular location">
    <subcellularLocation>
        <location evidence="1">Cytoplasmic vesicle</location>
        <location evidence="1">Clathrin-coated vesicle</location>
    </subcellularLocation>
    <subcellularLocation>
        <location evidence="2">Golgi apparatus</location>
    </subcellularLocation>
</comment>
<dbReference type="CDD" id="cd03571">
    <property type="entry name" value="ENTH"/>
    <property type="match status" value="1"/>
</dbReference>
<dbReference type="GO" id="GO:0030276">
    <property type="term" value="F:clathrin binding"/>
    <property type="evidence" value="ECO:0007669"/>
    <property type="project" value="TreeGrafter"/>
</dbReference>
<dbReference type="GO" id="GO:0005768">
    <property type="term" value="C:endosome"/>
    <property type="evidence" value="ECO:0007669"/>
    <property type="project" value="TreeGrafter"/>
</dbReference>
<evidence type="ECO:0000256" key="4">
    <source>
        <dbReference type="ARBA" id="ARBA00023034"/>
    </source>
</evidence>
<accession>A0A484N2N2</accession>
<comment type="similarity">
    <text evidence="3">Belongs to the epsin family.</text>
</comment>
<gene>
    <name evidence="7" type="ORF">CCAM_LOCUS37149</name>
</gene>
<evidence type="ECO:0000313" key="7">
    <source>
        <dbReference type="EMBL" id="VFQ95373.1"/>
    </source>
</evidence>
<dbReference type="GO" id="GO:0030125">
    <property type="term" value="C:clathrin vesicle coat"/>
    <property type="evidence" value="ECO:0007669"/>
    <property type="project" value="TreeGrafter"/>
</dbReference>
<dbReference type="SUPFAM" id="SSF48464">
    <property type="entry name" value="ENTH/VHS domain"/>
    <property type="match status" value="1"/>
</dbReference>